<evidence type="ECO:0000256" key="1">
    <source>
        <dbReference type="SAM" id="MobiDB-lite"/>
    </source>
</evidence>
<feature type="compositionally biased region" description="Basic and acidic residues" evidence="1">
    <location>
        <begin position="457"/>
        <end position="476"/>
    </location>
</feature>
<feature type="compositionally biased region" description="Polar residues" evidence="1">
    <location>
        <begin position="218"/>
        <end position="231"/>
    </location>
</feature>
<feature type="compositionally biased region" description="Basic and acidic residues" evidence="1">
    <location>
        <begin position="274"/>
        <end position="287"/>
    </location>
</feature>
<feature type="compositionally biased region" description="Basic and acidic residues" evidence="1">
    <location>
        <begin position="612"/>
        <end position="624"/>
    </location>
</feature>
<feature type="compositionally biased region" description="Polar residues" evidence="1">
    <location>
        <begin position="294"/>
        <end position="309"/>
    </location>
</feature>
<dbReference type="AlphaFoldDB" id="A0ABD2N2B1"/>
<feature type="compositionally biased region" description="Basic and acidic residues" evidence="1">
    <location>
        <begin position="489"/>
        <end position="508"/>
    </location>
</feature>
<feature type="compositionally biased region" description="Basic residues" evidence="1">
    <location>
        <begin position="813"/>
        <end position="823"/>
    </location>
</feature>
<evidence type="ECO:0000313" key="2">
    <source>
        <dbReference type="EMBL" id="KAL3272672.1"/>
    </source>
</evidence>
<feature type="compositionally biased region" description="Basic and acidic residues" evidence="1">
    <location>
        <begin position="125"/>
        <end position="137"/>
    </location>
</feature>
<feature type="compositionally biased region" description="Basic and acidic residues" evidence="1">
    <location>
        <begin position="654"/>
        <end position="668"/>
    </location>
</feature>
<feature type="compositionally biased region" description="Polar residues" evidence="1">
    <location>
        <begin position="398"/>
        <end position="408"/>
    </location>
</feature>
<feature type="region of interest" description="Disordered" evidence="1">
    <location>
        <begin position="83"/>
        <end position="176"/>
    </location>
</feature>
<feature type="region of interest" description="Disordered" evidence="1">
    <location>
        <begin position="196"/>
        <end position="625"/>
    </location>
</feature>
<protein>
    <submittedName>
        <fullName evidence="2">Uncharacterized protein</fullName>
    </submittedName>
</protein>
<feature type="compositionally biased region" description="Basic residues" evidence="1">
    <location>
        <begin position="526"/>
        <end position="540"/>
    </location>
</feature>
<feature type="compositionally biased region" description="Low complexity" evidence="1">
    <location>
        <begin position="801"/>
        <end position="810"/>
    </location>
</feature>
<comment type="caution">
    <text evidence="2">The sequence shown here is derived from an EMBL/GenBank/DDBJ whole genome shotgun (WGS) entry which is preliminary data.</text>
</comment>
<feature type="compositionally biased region" description="Polar residues" evidence="1">
    <location>
        <begin position="423"/>
        <end position="439"/>
    </location>
</feature>
<proteinExistence type="predicted"/>
<evidence type="ECO:0000313" key="3">
    <source>
        <dbReference type="Proteomes" id="UP001516400"/>
    </source>
</evidence>
<gene>
    <name evidence="2" type="ORF">HHI36_014136</name>
</gene>
<dbReference type="EMBL" id="JABFTP020000062">
    <property type="protein sequence ID" value="KAL3272672.1"/>
    <property type="molecule type" value="Genomic_DNA"/>
</dbReference>
<feature type="compositionally biased region" description="Basic and acidic residues" evidence="1">
    <location>
        <begin position="515"/>
        <end position="524"/>
    </location>
</feature>
<reference evidence="2 3" key="1">
    <citation type="journal article" date="2021" name="BMC Biol.">
        <title>Horizontally acquired antibacterial genes associated with adaptive radiation of ladybird beetles.</title>
        <authorList>
            <person name="Li H.S."/>
            <person name="Tang X.F."/>
            <person name="Huang Y.H."/>
            <person name="Xu Z.Y."/>
            <person name="Chen M.L."/>
            <person name="Du X.Y."/>
            <person name="Qiu B.Y."/>
            <person name="Chen P.T."/>
            <person name="Zhang W."/>
            <person name="Slipinski A."/>
            <person name="Escalona H.E."/>
            <person name="Waterhouse R.M."/>
            <person name="Zwick A."/>
            <person name="Pang H."/>
        </authorList>
    </citation>
    <scope>NUCLEOTIDE SEQUENCE [LARGE SCALE GENOMIC DNA]</scope>
    <source>
        <strain evidence="2">SYSU2018</strain>
    </source>
</reference>
<sequence>MMQIRRKSFKPFKKPLKVISEEKSEELENEKVSKKKVPEKVVQKARGNGKLKDRKLSENSEDLIDKGNGVFVKCDYTSMKEARVTNNVQTNNSPNEEKEIQESEVTIKNSSGKINASAKTSTKNSAKEVEIKSKNIVENKIQQENQIDKKHSKKKPSRASAENIADNLNQSASERPLRSRKVEIISQIVLENSKSTEVKLPGKSANTSDTTKMKSAKIQENPTKSSASLTKPTRKKGETVKKVSNVKITASGKSSSNTNENRLRSSPRVSVPPRKLDDYHTPLKGEKNGLGGTVQKQTSFMKRQANTPLSAIGKRSSKRTLFAGRTPRRPSKTPTVLFSPKKKVSRGSIRKSTNKYSEVVLSKKRRSESPVSLLKDRPNKIPKTSSEQKSTRQKSELISEQSDNNSRASTDEKSNRKIKSMRVNRNLNKMQPRFSATKNTHSERRKNLRRSVMAWRKLNEKERNTELSKTNSDKSKQSTASDESEEESISEKNVIEKKKLKETKELRISKSRSKQFGEKQESLRKNSQKSHTIKKEKSRRNRDLKTNVEEESDNSYSKEERSMKKHELRHTVHRESSSKDKTSKRLVKTKVDTKKKYRETKKSEEQISISSSEEKDNSKQKREANNISVREVLSLNRVQVSNKKVARNMSPKTLRSDKNSKSDCDLKRGNGVLRSLNSTLNKIDSLTVTPMNRSKNISKTSINNILNGLSKSVSKRCGDLSMKESTPHTTVTRSQRLNGKLKSIENKSSRKRLEMSSSEDETILKTFLQGDEELQILEETLIEDVTSRSNSSGCSKKENLSINSSTSSGSYNKIRRNVRRRTRPKDTSPTNSGSPRRKILRTSQNRILRSVAH</sequence>
<accession>A0ABD2N2B1</accession>
<feature type="compositionally biased region" description="Basic residues" evidence="1">
    <location>
        <begin position="340"/>
        <end position="353"/>
    </location>
</feature>
<name>A0ABD2N2B1_9CUCU</name>
<dbReference type="Proteomes" id="UP001516400">
    <property type="component" value="Unassembled WGS sequence"/>
</dbReference>
<feature type="compositionally biased region" description="Basic and acidic residues" evidence="1">
    <location>
        <begin position="569"/>
        <end position="605"/>
    </location>
</feature>
<feature type="compositionally biased region" description="Polar residues" evidence="1">
    <location>
        <begin position="246"/>
        <end position="260"/>
    </location>
</feature>
<keyword evidence="3" id="KW-1185">Reference proteome</keyword>
<feature type="region of interest" description="Disordered" evidence="1">
    <location>
        <begin position="645"/>
        <end position="669"/>
    </location>
</feature>
<organism evidence="2 3">
    <name type="scientific">Cryptolaemus montrouzieri</name>
    <dbReference type="NCBI Taxonomy" id="559131"/>
    <lineage>
        <taxon>Eukaryota</taxon>
        <taxon>Metazoa</taxon>
        <taxon>Ecdysozoa</taxon>
        <taxon>Arthropoda</taxon>
        <taxon>Hexapoda</taxon>
        <taxon>Insecta</taxon>
        <taxon>Pterygota</taxon>
        <taxon>Neoptera</taxon>
        <taxon>Endopterygota</taxon>
        <taxon>Coleoptera</taxon>
        <taxon>Polyphaga</taxon>
        <taxon>Cucujiformia</taxon>
        <taxon>Coccinelloidea</taxon>
        <taxon>Coccinellidae</taxon>
        <taxon>Scymninae</taxon>
        <taxon>Scymnini</taxon>
        <taxon>Cryptolaemus</taxon>
    </lineage>
</organism>
<feature type="compositionally biased region" description="Polar residues" evidence="1">
    <location>
        <begin position="84"/>
        <end position="94"/>
    </location>
</feature>
<feature type="compositionally biased region" description="Polar residues" evidence="1">
    <location>
        <begin position="103"/>
        <end position="124"/>
    </location>
</feature>
<feature type="region of interest" description="Disordered" evidence="1">
    <location>
        <begin position="785"/>
        <end position="840"/>
    </location>
</feature>